<name>A0A3B0C0A9_9FLAO</name>
<evidence type="ECO:0000256" key="1">
    <source>
        <dbReference type="SAM" id="Phobius"/>
    </source>
</evidence>
<dbReference type="AlphaFoldDB" id="A0A3B0C0A9"/>
<dbReference type="Pfam" id="PF07691">
    <property type="entry name" value="PA14"/>
    <property type="match status" value="1"/>
</dbReference>
<dbReference type="InterPro" id="IPR037524">
    <property type="entry name" value="PA14/GLEYA"/>
</dbReference>
<dbReference type="InterPro" id="IPR011658">
    <property type="entry name" value="PA14_dom"/>
</dbReference>
<evidence type="ECO:0000313" key="4">
    <source>
        <dbReference type="Proteomes" id="UP000276603"/>
    </source>
</evidence>
<evidence type="ECO:0000313" key="3">
    <source>
        <dbReference type="EMBL" id="RKN77908.1"/>
    </source>
</evidence>
<dbReference type="SUPFAM" id="SSF53649">
    <property type="entry name" value="Alkaline phosphatase-like"/>
    <property type="match status" value="1"/>
</dbReference>
<dbReference type="Proteomes" id="UP000276603">
    <property type="component" value="Unassembled WGS sequence"/>
</dbReference>
<comment type="caution">
    <text evidence="3">The sequence shown here is derived from an EMBL/GenBank/DDBJ whole genome shotgun (WGS) entry which is preliminary data.</text>
</comment>
<accession>A0A3B0C0A9</accession>
<protein>
    <recommendedName>
        <fullName evidence="2">PA14 domain-containing protein</fullName>
    </recommendedName>
</protein>
<dbReference type="SUPFAM" id="SSF56988">
    <property type="entry name" value="Anthrax protective antigen"/>
    <property type="match status" value="1"/>
</dbReference>
<dbReference type="InterPro" id="IPR059177">
    <property type="entry name" value="GH29D-like_dom"/>
</dbReference>
<proteinExistence type="predicted"/>
<evidence type="ECO:0000259" key="2">
    <source>
        <dbReference type="PROSITE" id="PS51820"/>
    </source>
</evidence>
<dbReference type="Pfam" id="PF13290">
    <property type="entry name" value="CHB_HEX_C_1"/>
    <property type="match status" value="1"/>
</dbReference>
<organism evidence="3 4">
    <name type="scientific">Ulvibacterium marinum</name>
    <dbReference type="NCBI Taxonomy" id="2419782"/>
    <lineage>
        <taxon>Bacteria</taxon>
        <taxon>Pseudomonadati</taxon>
        <taxon>Bacteroidota</taxon>
        <taxon>Flavobacteriia</taxon>
        <taxon>Flavobacteriales</taxon>
        <taxon>Flavobacteriaceae</taxon>
        <taxon>Ulvibacterium</taxon>
    </lineage>
</organism>
<keyword evidence="1" id="KW-0812">Transmembrane</keyword>
<feature type="transmembrane region" description="Helical" evidence="1">
    <location>
        <begin position="6"/>
        <end position="26"/>
    </location>
</feature>
<dbReference type="InterPro" id="IPR002591">
    <property type="entry name" value="Phosphodiest/P_Trfase"/>
</dbReference>
<dbReference type="Gene3D" id="3.90.182.10">
    <property type="entry name" value="Toxin - Anthrax Protective Antigen,domain 1"/>
    <property type="match status" value="1"/>
</dbReference>
<dbReference type="PROSITE" id="PS51820">
    <property type="entry name" value="PA14"/>
    <property type="match status" value="1"/>
</dbReference>
<gene>
    <name evidence="3" type="ORF">D7Z94_22025</name>
</gene>
<keyword evidence="1" id="KW-1133">Transmembrane helix</keyword>
<dbReference type="PANTHER" id="PTHR10151:SF120">
    <property type="entry name" value="BIS(5'-ADENOSYL)-TRIPHOSPHATASE"/>
    <property type="match status" value="1"/>
</dbReference>
<dbReference type="PANTHER" id="PTHR10151">
    <property type="entry name" value="ECTONUCLEOTIDE PYROPHOSPHATASE/PHOSPHODIESTERASE"/>
    <property type="match status" value="1"/>
</dbReference>
<dbReference type="Pfam" id="PF01663">
    <property type="entry name" value="Phosphodiest"/>
    <property type="match status" value="1"/>
</dbReference>
<dbReference type="CDD" id="cd00016">
    <property type="entry name" value="ALP_like"/>
    <property type="match status" value="1"/>
</dbReference>
<dbReference type="GO" id="GO:0016787">
    <property type="term" value="F:hydrolase activity"/>
    <property type="evidence" value="ECO:0007669"/>
    <property type="project" value="UniProtKB-ARBA"/>
</dbReference>
<sequence length="578" mass="64289">MRKITMPLYSVWVVTISIQNFGGMWIKNKRVKKTFKLLAIVLTMGILSPWSCTNGTAEQLPKAKHVVVIGFDGLSPDGLEHGATPNFDRIMEEGSYSLHARSVLPTSSSTNWASMIMGAGPEQHGITSNAWEKDNFVLPAVVQSEDFLFPTIFHLVDNQIENAEVGAIYHWTGFGRLFEKDAVDYDINPKTEEETAELAGDYIKSQKPNFTFIHFDHVDHAGHEFGHGSPEYYTSVEKSDELLGVVMKAIKDAGIEDETVVIISADHGGLGKGHGGESLQEIEIPFLVWGKSVKKNHKLKYPIYQYDNAATVAFVLGLKTPRAWIGKSVKNAFEGFDEVDNYPLTMRLEEPVILPAAVLSKKAGGLFDDGKEVTIQNPNSEGEVYYTLDGKMPNKDSNLYTAPFKVTGNTVVKSAMFKNGRISSTVSEAFFRIKEKSLMAPVSYEVFYLDGLTSVPSLRNKIPDHRGTSFEITSDEIKEEVKSNTAIRFKTQIVIHKDDKYTFYTRSDDGSKLWINGEEVVDNDGDHGVKENDGSITLKQGVYPLEVIWFNGGGGSWLDVFYQSPDIPKQIIPTSTLK</sequence>
<dbReference type="SMART" id="SM00758">
    <property type="entry name" value="PA14"/>
    <property type="match status" value="1"/>
</dbReference>
<keyword evidence="4" id="KW-1185">Reference proteome</keyword>
<keyword evidence="1" id="KW-0472">Membrane</keyword>
<reference evidence="3 4" key="1">
    <citation type="submission" date="2018-10" db="EMBL/GenBank/DDBJ databases">
        <title>Ulvibacterium marinum gen. nov., sp. nov., a novel marine bacterium of the family Flavobacteriaceae, isolated from a culture of the green alga Ulva prolifera.</title>
        <authorList>
            <person name="Zhang Z."/>
        </authorList>
    </citation>
    <scope>NUCLEOTIDE SEQUENCE [LARGE SCALE GENOMIC DNA]</scope>
    <source>
        <strain evidence="3 4">CCMM003</strain>
    </source>
</reference>
<dbReference type="Gene3D" id="3.40.720.10">
    <property type="entry name" value="Alkaline Phosphatase, subunit A"/>
    <property type="match status" value="1"/>
</dbReference>
<dbReference type="InterPro" id="IPR017850">
    <property type="entry name" value="Alkaline_phosphatase_core_sf"/>
</dbReference>
<feature type="domain" description="PA14" evidence="2">
    <location>
        <begin position="437"/>
        <end position="576"/>
    </location>
</feature>
<dbReference type="EMBL" id="RBCJ01000005">
    <property type="protein sequence ID" value="RKN77908.1"/>
    <property type="molecule type" value="Genomic_DNA"/>
</dbReference>